<dbReference type="SUPFAM" id="SSF53822">
    <property type="entry name" value="Periplasmic binding protein-like I"/>
    <property type="match status" value="1"/>
</dbReference>
<evidence type="ECO:0000256" key="1">
    <source>
        <dbReference type="ARBA" id="ARBA00023015"/>
    </source>
</evidence>
<comment type="caution">
    <text evidence="5">The sequence shown here is derived from an EMBL/GenBank/DDBJ whole genome shotgun (WGS) entry which is preliminary data.</text>
</comment>
<dbReference type="SUPFAM" id="SSF47413">
    <property type="entry name" value="lambda repressor-like DNA-binding domains"/>
    <property type="match status" value="1"/>
</dbReference>
<dbReference type="PANTHER" id="PTHR30146:SF153">
    <property type="entry name" value="LACTOSE OPERON REPRESSOR"/>
    <property type="match status" value="1"/>
</dbReference>
<keyword evidence="6" id="KW-1185">Reference proteome</keyword>
<protein>
    <submittedName>
        <fullName evidence="5">LacI family DNA-binding transcriptional regulator</fullName>
    </submittedName>
</protein>
<evidence type="ECO:0000313" key="5">
    <source>
        <dbReference type="EMBL" id="MEW9572710.1"/>
    </source>
</evidence>
<reference evidence="5 6" key="1">
    <citation type="submission" date="2024-06" db="EMBL/GenBank/DDBJ databases">
        <authorList>
            <person name="Woo H."/>
        </authorList>
    </citation>
    <scope>NUCLEOTIDE SEQUENCE [LARGE SCALE GENOMIC DNA]</scope>
    <source>
        <strain evidence="5 6">Si-c</strain>
    </source>
</reference>
<organism evidence="5 6">
    <name type="scientific">Rhodanobacter lycopersici</name>
    <dbReference type="NCBI Taxonomy" id="3162487"/>
    <lineage>
        <taxon>Bacteria</taxon>
        <taxon>Pseudomonadati</taxon>
        <taxon>Pseudomonadota</taxon>
        <taxon>Gammaproteobacteria</taxon>
        <taxon>Lysobacterales</taxon>
        <taxon>Rhodanobacteraceae</taxon>
        <taxon>Rhodanobacter</taxon>
    </lineage>
</organism>
<feature type="domain" description="HTH lacI-type" evidence="4">
    <location>
        <begin position="4"/>
        <end position="58"/>
    </location>
</feature>
<keyword evidence="2 5" id="KW-0238">DNA-binding</keyword>
<dbReference type="Pfam" id="PF00356">
    <property type="entry name" value="LacI"/>
    <property type="match status" value="1"/>
</dbReference>
<dbReference type="Pfam" id="PF13377">
    <property type="entry name" value="Peripla_BP_3"/>
    <property type="match status" value="1"/>
</dbReference>
<dbReference type="InterPro" id="IPR000843">
    <property type="entry name" value="HTH_LacI"/>
</dbReference>
<keyword evidence="3" id="KW-0804">Transcription</keyword>
<dbReference type="GO" id="GO:0003677">
    <property type="term" value="F:DNA binding"/>
    <property type="evidence" value="ECO:0007669"/>
    <property type="project" value="UniProtKB-KW"/>
</dbReference>
<evidence type="ECO:0000256" key="3">
    <source>
        <dbReference type="ARBA" id="ARBA00023163"/>
    </source>
</evidence>
<dbReference type="CDD" id="cd01545">
    <property type="entry name" value="PBP1_SalR"/>
    <property type="match status" value="1"/>
</dbReference>
<dbReference type="CDD" id="cd01392">
    <property type="entry name" value="HTH_LacI"/>
    <property type="match status" value="1"/>
</dbReference>
<dbReference type="InterPro" id="IPR046335">
    <property type="entry name" value="LacI/GalR-like_sensor"/>
</dbReference>
<sequence>MTVPTLQDVAMHAGVSASTVSRVVSGKAVVSQQTRERVLRAVKQLDYRPNLFARGLGGARSHTIGLVYNNPNAYLVVAALQGAITACDNLAFALQAHPFDSMEPSLPDKLIGFATSHGLAGLVLTPPISERAAAIAALVEHHVPYVPVLSTTVDPGGSMPYVYIDDRSAAYSITEHLIHLGHRRIGFLKGGPNHHASSERFDGYCKALEEYGIPLQTELVIDGDYVFSDGFRGACRLLSLDVPPTAIFGSNDEIAAGALAAASSSGLQIPYDISIAGFEDSPFSRHSWPPLTTARQPAELIVERATRLLIAQICDGKVESVQFKPELVVRGSTAPPRRKP</sequence>
<dbReference type="Gene3D" id="3.40.50.2300">
    <property type="match status" value="2"/>
</dbReference>
<dbReference type="PROSITE" id="PS00356">
    <property type="entry name" value="HTH_LACI_1"/>
    <property type="match status" value="1"/>
</dbReference>
<evidence type="ECO:0000313" key="6">
    <source>
        <dbReference type="Proteomes" id="UP001556220"/>
    </source>
</evidence>
<keyword evidence="1" id="KW-0805">Transcription regulation</keyword>
<dbReference type="InterPro" id="IPR028082">
    <property type="entry name" value="Peripla_BP_I"/>
</dbReference>
<dbReference type="Gene3D" id="1.10.260.40">
    <property type="entry name" value="lambda repressor-like DNA-binding domains"/>
    <property type="match status" value="1"/>
</dbReference>
<dbReference type="PROSITE" id="PS50932">
    <property type="entry name" value="HTH_LACI_2"/>
    <property type="match status" value="1"/>
</dbReference>
<dbReference type="InterPro" id="IPR010982">
    <property type="entry name" value="Lambda_DNA-bd_dom_sf"/>
</dbReference>
<evidence type="ECO:0000259" key="4">
    <source>
        <dbReference type="PROSITE" id="PS50932"/>
    </source>
</evidence>
<dbReference type="Proteomes" id="UP001556220">
    <property type="component" value="Unassembled WGS sequence"/>
</dbReference>
<dbReference type="SMART" id="SM00354">
    <property type="entry name" value="HTH_LACI"/>
    <property type="match status" value="1"/>
</dbReference>
<dbReference type="PANTHER" id="PTHR30146">
    <property type="entry name" value="LACI-RELATED TRANSCRIPTIONAL REPRESSOR"/>
    <property type="match status" value="1"/>
</dbReference>
<gene>
    <name evidence="5" type="ORF">ABQJ54_13200</name>
</gene>
<evidence type="ECO:0000256" key="2">
    <source>
        <dbReference type="ARBA" id="ARBA00023125"/>
    </source>
</evidence>
<dbReference type="EMBL" id="JBFOHK010000003">
    <property type="protein sequence ID" value="MEW9572710.1"/>
    <property type="molecule type" value="Genomic_DNA"/>
</dbReference>
<name>A0ABV3QG19_9GAMM</name>
<proteinExistence type="predicted"/>
<accession>A0ABV3QG19</accession>